<sequence length="82" mass="8960">MNRATATTAGHGAPVPRMRGDEPDQEDDYIDAAAPFPACAGMNRRCRCCWLLTAPVPRMRGDEPRVAGEEEVARLRSPHARG</sequence>
<keyword evidence="3" id="KW-1185">Reference proteome</keyword>
<reference evidence="2 3" key="1">
    <citation type="journal article" date="2011" name="J. Bacteriol.">
        <title>Genome sequence of Methyloversatilis universalis FAM5T, a methylotrophic representative of the order Rhodocyclales.</title>
        <authorList>
            <person name="Kittichotirat W."/>
            <person name="Good N.M."/>
            <person name="Hall R."/>
            <person name="Bringel F."/>
            <person name="Lajus A."/>
            <person name="Medigue C."/>
            <person name="Smalley N.E."/>
            <person name="Beck D."/>
            <person name="Bumgarner R."/>
            <person name="Vuilleumier S."/>
            <person name="Kalyuzhnaya M.G."/>
        </authorList>
    </citation>
    <scope>NUCLEOTIDE SEQUENCE [LARGE SCALE GENOMIC DNA]</scope>
    <source>
        <strain evidence="3">ATCC BAA-1314 / JCM 13912 / FAM5</strain>
    </source>
</reference>
<comment type="caution">
    <text evidence="2">The sequence shown here is derived from an EMBL/GenBank/DDBJ whole genome shotgun (WGS) entry which is preliminary data.</text>
</comment>
<feature type="region of interest" description="Disordered" evidence="1">
    <location>
        <begin position="59"/>
        <end position="82"/>
    </location>
</feature>
<dbReference type="AlphaFoldDB" id="F5RE45"/>
<accession>F5RE45</accession>
<evidence type="ECO:0000256" key="1">
    <source>
        <dbReference type="SAM" id="MobiDB-lite"/>
    </source>
</evidence>
<dbReference type="EMBL" id="AFHG01000052">
    <property type="protein sequence ID" value="EGK71176.1"/>
    <property type="molecule type" value="Genomic_DNA"/>
</dbReference>
<organism evidence="2 3">
    <name type="scientific">Methyloversatilis universalis (strain ATCC BAA-1314 / DSM 25237 / JCM 13912 / CCUG 52030 / FAM5)</name>
    <dbReference type="NCBI Taxonomy" id="1000565"/>
    <lineage>
        <taxon>Bacteria</taxon>
        <taxon>Pseudomonadati</taxon>
        <taxon>Pseudomonadota</taxon>
        <taxon>Betaproteobacteria</taxon>
        <taxon>Nitrosomonadales</taxon>
        <taxon>Sterolibacteriaceae</taxon>
        <taxon>Methyloversatilis</taxon>
    </lineage>
</organism>
<dbReference type="Proteomes" id="UP000005019">
    <property type="component" value="Unassembled WGS sequence"/>
</dbReference>
<proteinExistence type="predicted"/>
<name>F5RE45_METUF</name>
<evidence type="ECO:0000313" key="2">
    <source>
        <dbReference type="EMBL" id="EGK71176.1"/>
    </source>
</evidence>
<dbReference type="AntiFam" id="ANF00057">
    <property type="entry name" value="Translation of E. coli type CRISPR repeat"/>
</dbReference>
<feature type="region of interest" description="Disordered" evidence="1">
    <location>
        <begin position="1"/>
        <end position="29"/>
    </location>
</feature>
<feature type="compositionally biased region" description="Basic and acidic residues" evidence="1">
    <location>
        <begin position="59"/>
        <end position="74"/>
    </location>
</feature>
<protein>
    <submittedName>
        <fullName evidence="2">Uncharacterized protein</fullName>
    </submittedName>
</protein>
<gene>
    <name evidence="2" type="ORF">METUNv1_02563</name>
</gene>
<dbReference type="STRING" id="1000565.METUNv1_02563"/>
<evidence type="ECO:0000313" key="3">
    <source>
        <dbReference type="Proteomes" id="UP000005019"/>
    </source>
</evidence>